<dbReference type="Proteomes" id="UP000238479">
    <property type="component" value="Chromosome 6"/>
</dbReference>
<evidence type="ECO:0000313" key="2">
    <source>
        <dbReference type="Proteomes" id="UP000238479"/>
    </source>
</evidence>
<sequence>MTPTLEREQYRRSLFWESGGDKTTGLLLPSGCDGDKSLRQTLSYVRGCVVTVLDGVWVLIHRIWFGGRFPIGSDVDPTDCAGNWHVQSGGLIPISVGCDDCGGFCADGGTLVWTTDNVVRCPDGLAGSRLAVGRGCDRIWFCGEVKVPDLDGGAGAAILGWSEVKARDWDEEGFVSLADTVLACPVGWQLVDWMVSIGVRLGREDEDPSELGSNEVGGGCRVFPSTGVGDGAADGCWLEVHLWAHWARAVVYPTLWDCSWCCRASWGLD</sequence>
<gene>
    <name evidence="1" type="ORF">RchiOBHm_Chr6g0301581</name>
</gene>
<dbReference type="Gramene" id="PRQ27087">
    <property type="protein sequence ID" value="PRQ27087"/>
    <property type="gene ID" value="RchiOBHm_Chr6g0301581"/>
</dbReference>
<name>A0A2P6PYS1_ROSCH</name>
<dbReference type="EMBL" id="PDCK01000044">
    <property type="protein sequence ID" value="PRQ27087.1"/>
    <property type="molecule type" value="Genomic_DNA"/>
</dbReference>
<evidence type="ECO:0000313" key="1">
    <source>
        <dbReference type="EMBL" id="PRQ27087.1"/>
    </source>
</evidence>
<protein>
    <submittedName>
        <fullName evidence="1">Uncharacterized protein</fullName>
    </submittedName>
</protein>
<dbReference type="AlphaFoldDB" id="A0A2P6PYS1"/>
<keyword evidence="2" id="KW-1185">Reference proteome</keyword>
<comment type="caution">
    <text evidence="1">The sequence shown here is derived from an EMBL/GenBank/DDBJ whole genome shotgun (WGS) entry which is preliminary data.</text>
</comment>
<organism evidence="1 2">
    <name type="scientific">Rosa chinensis</name>
    <name type="common">China rose</name>
    <dbReference type="NCBI Taxonomy" id="74649"/>
    <lineage>
        <taxon>Eukaryota</taxon>
        <taxon>Viridiplantae</taxon>
        <taxon>Streptophyta</taxon>
        <taxon>Embryophyta</taxon>
        <taxon>Tracheophyta</taxon>
        <taxon>Spermatophyta</taxon>
        <taxon>Magnoliopsida</taxon>
        <taxon>eudicotyledons</taxon>
        <taxon>Gunneridae</taxon>
        <taxon>Pentapetalae</taxon>
        <taxon>rosids</taxon>
        <taxon>fabids</taxon>
        <taxon>Rosales</taxon>
        <taxon>Rosaceae</taxon>
        <taxon>Rosoideae</taxon>
        <taxon>Rosoideae incertae sedis</taxon>
        <taxon>Rosa</taxon>
    </lineage>
</organism>
<reference evidence="1 2" key="1">
    <citation type="journal article" date="2018" name="Nat. Genet.">
        <title>The Rosa genome provides new insights in the design of modern roses.</title>
        <authorList>
            <person name="Bendahmane M."/>
        </authorList>
    </citation>
    <scope>NUCLEOTIDE SEQUENCE [LARGE SCALE GENOMIC DNA]</scope>
    <source>
        <strain evidence="2">cv. Old Blush</strain>
    </source>
</reference>
<proteinExistence type="predicted"/>
<accession>A0A2P6PYS1</accession>